<keyword evidence="3" id="KW-1185">Reference proteome</keyword>
<dbReference type="KEGG" id="tvs:TRAVEDRAFT_75541"/>
<dbReference type="AlphaFoldDB" id="R7S7V8"/>
<gene>
    <name evidence="2" type="ORF">TRAVEDRAFT_75541</name>
</gene>
<dbReference type="RefSeq" id="XP_008045296.1">
    <property type="nucleotide sequence ID" value="XM_008047105.1"/>
</dbReference>
<evidence type="ECO:0000313" key="3">
    <source>
        <dbReference type="Proteomes" id="UP000054317"/>
    </source>
</evidence>
<feature type="region of interest" description="Disordered" evidence="1">
    <location>
        <begin position="70"/>
        <end position="89"/>
    </location>
</feature>
<evidence type="ECO:0000256" key="1">
    <source>
        <dbReference type="SAM" id="MobiDB-lite"/>
    </source>
</evidence>
<accession>R7S7V8</accession>
<organism evidence="2 3">
    <name type="scientific">Trametes versicolor (strain FP-101664)</name>
    <name type="common">White-rot fungus</name>
    <name type="synonym">Coriolus versicolor</name>
    <dbReference type="NCBI Taxonomy" id="717944"/>
    <lineage>
        <taxon>Eukaryota</taxon>
        <taxon>Fungi</taxon>
        <taxon>Dikarya</taxon>
        <taxon>Basidiomycota</taxon>
        <taxon>Agaricomycotina</taxon>
        <taxon>Agaricomycetes</taxon>
        <taxon>Polyporales</taxon>
        <taxon>Polyporaceae</taxon>
        <taxon>Trametes</taxon>
    </lineage>
</organism>
<feature type="compositionally biased region" description="Acidic residues" evidence="1">
    <location>
        <begin position="74"/>
        <end position="89"/>
    </location>
</feature>
<reference evidence="3" key="1">
    <citation type="journal article" date="2012" name="Science">
        <title>The Paleozoic origin of enzymatic lignin decomposition reconstructed from 31 fungal genomes.</title>
        <authorList>
            <person name="Floudas D."/>
            <person name="Binder M."/>
            <person name="Riley R."/>
            <person name="Barry K."/>
            <person name="Blanchette R.A."/>
            <person name="Henrissat B."/>
            <person name="Martinez A.T."/>
            <person name="Otillar R."/>
            <person name="Spatafora J.W."/>
            <person name="Yadav J.S."/>
            <person name="Aerts A."/>
            <person name="Benoit I."/>
            <person name="Boyd A."/>
            <person name="Carlson A."/>
            <person name="Copeland A."/>
            <person name="Coutinho P.M."/>
            <person name="de Vries R.P."/>
            <person name="Ferreira P."/>
            <person name="Findley K."/>
            <person name="Foster B."/>
            <person name="Gaskell J."/>
            <person name="Glotzer D."/>
            <person name="Gorecki P."/>
            <person name="Heitman J."/>
            <person name="Hesse C."/>
            <person name="Hori C."/>
            <person name="Igarashi K."/>
            <person name="Jurgens J.A."/>
            <person name="Kallen N."/>
            <person name="Kersten P."/>
            <person name="Kohler A."/>
            <person name="Kuees U."/>
            <person name="Kumar T.K.A."/>
            <person name="Kuo A."/>
            <person name="LaButti K."/>
            <person name="Larrondo L.F."/>
            <person name="Lindquist E."/>
            <person name="Ling A."/>
            <person name="Lombard V."/>
            <person name="Lucas S."/>
            <person name="Lundell T."/>
            <person name="Martin R."/>
            <person name="McLaughlin D.J."/>
            <person name="Morgenstern I."/>
            <person name="Morin E."/>
            <person name="Murat C."/>
            <person name="Nagy L.G."/>
            <person name="Nolan M."/>
            <person name="Ohm R.A."/>
            <person name="Patyshakuliyeva A."/>
            <person name="Rokas A."/>
            <person name="Ruiz-Duenas F.J."/>
            <person name="Sabat G."/>
            <person name="Salamov A."/>
            <person name="Samejima M."/>
            <person name="Schmutz J."/>
            <person name="Slot J.C."/>
            <person name="St John F."/>
            <person name="Stenlid J."/>
            <person name="Sun H."/>
            <person name="Sun S."/>
            <person name="Syed K."/>
            <person name="Tsang A."/>
            <person name="Wiebenga A."/>
            <person name="Young D."/>
            <person name="Pisabarro A."/>
            <person name="Eastwood D.C."/>
            <person name="Martin F."/>
            <person name="Cullen D."/>
            <person name="Grigoriev I.V."/>
            <person name="Hibbett D.S."/>
        </authorList>
    </citation>
    <scope>NUCLEOTIDE SEQUENCE [LARGE SCALE GENOMIC DNA]</scope>
    <source>
        <strain evidence="3">FP-101664</strain>
    </source>
</reference>
<sequence>MASQPQRLLAQYSLPLTSETALPAVVLPTPSDLRAVRRILAQCGLPAELVFSILHEAAYYAAVRSTLRDWDPAPYDEDNDGDNNDYDDDMGDIIYGIDDDIDDTTNNARSEHSSDTHPNNHAPDNVGAPLLIDAGLGCVKPDGGSCAARLCMLTPPLPHGAPGETWRAKAVVWDVEGHDQGWGGERPGTFDAAYSWYEATIIRPTSSADALSDHPRRTLASCWDTLNRPHCSPETARPLLTSLGYTFVEAGADSGPAWFVQRNRVARGKFARYHVEWSTDGAVLPPGSGPGAGFLEALRPGDVVALWMRAMYPGWANTLRAASVKVLYDVY</sequence>
<dbReference type="OrthoDB" id="66095at2759"/>
<dbReference type="Proteomes" id="UP000054317">
    <property type="component" value="Unassembled WGS sequence"/>
</dbReference>
<protein>
    <submittedName>
        <fullName evidence="2">Uncharacterized protein</fullName>
    </submittedName>
</protein>
<dbReference type="EMBL" id="JH711798">
    <property type="protein sequence ID" value="EIW51742.1"/>
    <property type="molecule type" value="Genomic_DNA"/>
</dbReference>
<feature type="region of interest" description="Disordered" evidence="1">
    <location>
        <begin position="97"/>
        <end position="126"/>
    </location>
</feature>
<name>R7S7V8_TRAVS</name>
<dbReference type="GeneID" id="19420209"/>
<dbReference type="OMA" id="DEYRIVW"/>
<proteinExistence type="predicted"/>
<evidence type="ECO:0000313" key="2">
    <source>
        <dbReference type="EMBL" id="EIW51742.1"/>
    </source>
</evidence>